<feature type="compositionally biased region" description="Acidic residues" evidence="1">
    <location>
        <begin position="106"/>
        <end position="116"/>
    </location>
</feature>
<organism evidence="2 3">
    <name type="scientific">Ancylostoma caninum</name>
    <name type="common">Dog hookworm</name>
    <dbReference type="NCBI Taxonomy" id="29170"/>
    <lineage>
        <taxon>Eukaryota</taxon>
        <taxon>Metazoa</taxon>
        <taxon>Ecdysozoa</taxon>
        <taxon>Nematoda</taxon>
        <taxon>Chromadorea</taxon>
        <taxon>Rhabditida</taxon>
        <taxon>Rhabditina</taxon>
        <taxon>Rhabditomorpha</taxon>
        <taxon>Strongyloidea</taxon>
        <taxon>Ancylostomatidae</taxon>
        <taxon>Ancylostomatinae</taxon>
        <taxon>Ancylostoma</taxon>
    </lineage>
</organism>
<keyword evidence="3" id="KW-1185">Reference proteome</keyword>
<sequence length="116" mass="13446">MAERKAGRENNGQDKSDDHAVRGVQKNIVEHKWRREIRDEYLIDRLFILEANQTVENEVSDVDEDFSQLTNKFEGIDRQQMYRESDIDEATSTEPESGSEYVASNPDEEDSDSECD</sequence>
<gene>
    <name evidence="2" type="ORF">ANCCAN_14811</name>
</gene>
<feature type="compositionally biased region" description="Basic and acidic residues" evidence="1">
    <location>
        <begin position="74"/>
        <end position="85"/>
    </location>
</feature>
<dbReference type="EMBL" id="JOJR01000347">
    <property type="protein sequence ID" value="RCN39283.1"/>
    <property type="molecule type" value="Genomic_DNA"/>
</dbReference>
<protein>
    <submittedName>
        <fullName evidence="2">Uncharacterized protein</fullName>
    </submittedName>
</protein>
<accession>A0A368G4B4</accession>
<proteinExistence type="predicted"/>
<feature type="compositionally biased region" description="Basic and acidic residues" evidence="1">
    <location>
        <begin position="1"/>
        <end position="21"/>
    </location>
</feature>
<evidence type="ECO:0000313" key="2">
    <source>
        <dbReference type="EMBL" id="RCN39283.1"/>
    </source>
</evidence>
<evidence type="ECO:0000256" key="1">
    <source>
        <dbReference type="SAM" id="MobiDB-lite"/>
    </source>
</evidence>
<name>A0A368G4B4_ANCCA</name>
<dbReference type="Proteomes" id="UP000252519">
    <property type="component" value="Unassembled WGS sequence"/>
</dbReference>
<reference evidence="2 3" key="1">
    <citation type="submission" date="2014-10" db="EMBL/GenBank/DDBJ databases">
        <title>Draft genome of the hookworm Ancylostoma caninum.</title>
        <authorList>
            <person name="Mitreva M."/>
        </authorList>
    </citation>
    <scope>NUCLEOTIDE SEQUENCE [LARGE SCALE GENOMIC DNA]</scope>
    <source>
        <strain evidence="2 3">Baltimore</strain>
    </source>
</reference>
<feature type="region of interest" description="Disordered" evidence="1">
    <location>
        <begin position="1"/>
        <end position="23"/>
    </location>
</feature>
<comment type="caution">
    <text evidence="2">The sequence shown here is derived from an EMBL/GenBank/DDBJ whole genome shotgun (WGS) entry which is preliminary data.</text>
</comment>
<dbReference type="OrthoDB" id="10328544at2759"/>
<feature type="region of interest" description="Disordered" evidence="1">
    <location>
        <begin position="72"/>
        <end position="116"/>
    </location>
</feature>
<evidence type="ECO:0000313" key="3">
    <source>
        <dbReference type="Proteomes" id="UP000252519"/>
    </source>
</evidence>
<dbReference type="AlphaFoldDB" id="A0A368G4B4"/>